<keyword evidence="2" id="KW-1185">Reference proteome</keyword>
<comment type="caution">
    <text evidence="1">The sequence shown here is derived from an EMBL/GenBank/DDBJ whole genome shotgun (WGS) entry which is preliminary data.</text>
</comment>
<reference evidence="1 2" key="1">
    <citation type="journal article" date="2024" name="Front. Microbiol.">
        <title>Transcriptomic insights into the dominance of two phototrophs throughout the water column of a tropical hypersaline-alkaline crater lake (Dziani Dzaha, Mayotte).</title>
        <authorList>
            <person name="Duperron S."/>
            <person name="Halary S."/>
            <person name="Bouly J.-P."/>
            <person name="Roussel T."/>
            <person name="Hugoni M."/>
            <person name="Bruto M."/>
            <person name="Oger P."/>
            <person name="Duval C."/>
            <person name="Woo A."/>
            <person name="Jezequiel D."/>
            <person name="Ader M."/>
            <person name="Leboulanger C."/>
            <person name="Agogue H."/>
            <person name="Grossi V."/>
            <person name="Trousselier M."/>
            <person name="Bernard C."/>
        </authorList>
    </citation>
    <scope>NUCLEOTIDE SEQUENCE [LARGE SCALE GENOMIC DNA]</scope>
    <source>
        <strain evidence="1 2">PMC 851.14</strain>
    </source>
</reference>
<gene>
    <name evidence="1" type="ORF">AAEJ74_15735</name>
</gene>
<evidence type="ECO:0008006" key="3">
    <source>
        <dbReference type="Google" id="ProtNLM"/>
    </source>
</evidence>
<evidence type="ECO:0000313" key="1">
    <source>
        <dbReference type="EMBL" id="MEK9513075.1"/>
    </source>
</evidence>
<evidence type="ECO:0000313" key="2">
    <source>
        <dbReference type="Proteomes" id="UP001387447"/>
    </source>
</evidence>
<proteinExistence type="predicted"/>
<dbReference type="RefSeq" id="WP_006621163.1">
    <property type="nucleotide sequence ID" value="NZ_JBBWYZ010000012.1"/>
</dbReference>
<dbReference type="Proteomes" id="UP001387447">
    <property type="component" value="Unassembled WGS sequence"/>
</dbReference>
<organism evidence="1 2">
    <name type="scientific">Limnospira fusiformis PMC 851.14</name>
    <dbReference type="NCBI Taxonomy" id="2219512"/>
    <lineage>
        <taxon>Bacteria</taxon>
        <taxon>Bacillati</taxon>
        <taxon>Cyanobacteriota</taxon>
        <taxon>Cyanophyceae</taxon>
        <taxon>Oscillatoriophycideae</taxon>
        <taxon>Oscillatoriales</taxon>
        <taxon>Sirenicapillariaceae</taxon>
        <taxon>Limnospira</taxon>
    </lineage>
</organism>
<accession>A0ABU9EPK5</accession>
<protein>
    <recommendedName>
        <fullName evidence="3">DUF4258 domain-containing protein</fullName>
    </recommendedName>
</protein>
<name>A0ABU9EPK5_LIMFS</name>
<dbReference type="EMBL" id="JBBWYZ010000012">
    <property type="protein sequence ID" value="MEK9513075.1"/>
    <property type="molecule type" value="Genomic_DNA"/>
</dbReference>
<sequence>MINRLTEVQNTLSDPDEVRLSNTDAQVYLFYRNDGTKRWVCAVTRRLNGEGFLITAYRTSAIKEGEQLWQK</sequence>